<dbReference type="KEGG" id="aiq:Azoinq_08745"/>
<reference evidence="3" key="1">
    <citation type="submission" date="2020-11" db="EMBL/GenBank/DDBJ databases">
        <title>Azospira inquinata sp. nov.</title>
        <authorList>
            <person name="Moe W.M."/>
            <person name="Mikes M.C."/>
        </authorList>
    </citation>
    <scope>NUCLEOTIDE SEQUENCE</scope>
    <source>
        <strain evidence="3">Azo-3</strain>
    </source>
</reference>
<proteinExistence type="predicted"/>
<evidence type="ECO:0000313" key="3">
    <source>
        <dbReference type="EMBL" id="QWT47962.1"/>
    </source>
</evidence>
<evidence type="ECO:0000313" key="4">
    <source>
        <dbReference type="Proteomes" id="UP000683428"/>
    </source>
</evidence>
<dbReference type="Pfam" id="PF00773">
    <property type="entry name" value="RNB"/>
    <property type="match status" value="2"/>
</dbReference>
<dbReference type="InterPro" id="IPR001900">
    <property type="entry name" value="RNase_II/R"/>
</dbReference>
<dbReference type="InterPro" id="IPR050180">
    <property type="entry name" value="RNR_Ribonuclease"/>
</dbReference>
<dbReference type="GO" id="GO:0004540">
    <property type="term" value="F:RNA nuclease activity"/>
    <property type="evidence" value="ECO:0007669"/>
    <property type="project" value="InterPro"/>
</dbReference>
<dbReference type="SMART" id="SM00955">
    <property type="entry name" value="RNB"/>
    <property type="match status" value="1"/>
</dbReference>
<protein>
    <submittedName>
        <fullName evidence="3">RNB domain-containing ribonuclease</fullName>
    </submittedName>
</protein>
<name>A0A975SKE9_9RHOO</name>
<dbReference type="GO" id="GO:0006402">
    <property type="term" value="P:mRNA catabolic process"/>
    <property type="evidence" value="ECO:0007669"/>
    <property type="project" value="TreeGrafter"/>
</dbReference>
<keyword evidence="4" id="KW-1185">Reference proteome</keyword>
<dbReference type="EMBL" id="CP064782">
    <property type="protein sequence ID" value="QWT47962.1"/>
    <property type="molecule type" value="Genomic_DNA"/>
</dbReference>
<feature type="region of interest" description="Disordered" evidence="1">
    <location>
        <begin position="625"/>
        <end position="668"/>
    </location>
</feature>
<dbReference type="Proteomes" id="UP000683428">
    <property type="component" value="Chromosome"/>
</dbReference>
<accession>A0A975SKE9</accession>
<evidence type="ECO:0000256" key="1">
    <source>
        <dbReference type="SAM" id="MobiDB-lite"/>
    </source>
</evidence>
<dbReference type="RefSeq" id="WP_216129939.1">
    <property type="nucleotide sequence ID" value="NZ_CP064782.1"/>
</dbReference>
<sequence>MNVLFEEDGGFKTGTLLADNDTSLQVETASGKRAKVKAAAVLLRFNDPAPGALLEAAAPLAEGIEAEFLWECCADGEFSFLDIAQDYYGQAPGAVEAAAVLLALHAAPIYFHRKGKGHFRKAPPDILQAALAGLEKKRQQALAIERMVEELKAGALPREFSPHLTQLLYKPDRNRPETKALEAACAELSLSAAHLLEKCGAVPSSRDYHFQRFLFEYFPKGVDFPPVTVKPIADDLPLATVRAFSIDDAATTEIDDAFSLEALPGIGWRIGIHIAAPGLGIQPGDELDMIARQRLSTVYMPGNKITMLPDPVVAAYTLAEGQPRPAVSLYLTVDENLEILNQESCLERVPVAANLRHHQLEPWFNDATVAAGVPATAEQLPFRDELLLLYQFACRCEGRRGKPSATQGVNDYNFEIFPDAADPSGRGDRVVISERKRGSPLDKLVAELMIVANATWGGLLAEHKIACVYRAQVGGKVRMTTSPLPHEGLGVPQYAWSSSPLRRYVDLLNQWQLIACLRNDPPHFGTKSELLFAAMRDFDMTYAAYNDFQRQMERYWCLRWLAQEGVSTIDATLRKENLVKLDHLPLQQRVPSLPELTPGQRVRLTVEGWDYLDLELNLRYQETLDEPGAPLPVAEEEGDGEAESAAAPETDGATPGDAQPPAATEQEA</sequence>
<dbReference type="GO" id="GO:0003723">
    <property type="term" value="F:RNA binding"/>
    <property type="evidence" value="ECO:0007669"/>
    <property type="project" value="InterPro"/>
</dbReference>
<evidence type="ECO:0000259" key="2">
    <source>
        <dbReference type="SMART" id="SM00955"/>
    </source>
</evidence>
<dbReference type="PANTHER" id="PTHR23355:SF9">
    <property type="entry name" value="DIS3-LIKE EXONUCLEASE 2"/>
    <property type="match status" value="1"/>
</dbReference>
<feature type="domain" description="RNB" evidence="2">
    <location>
        <begin position="235"/>
        <end position="519"/>
    </location>
</feature>
<dbReference type="GO" id="GO:0005829">
    <property type="term" value="C:cytosol"/>
    <property type="evidence" value="ECO:0007669"/>
    <property type="project" value="TreeGrafter"/>
</dbReference>
<dbReference type="PANTHER" id="PTHR23355">
    <property type="entry name" value="RIBONUCLEASE"/>
    <property type="match status" value="1"/>
</dbReference>
<organism evidence="3 4">
    <name type="scientific">Azospira inquinata</name>
    <dbReference type="NCBI Taxonomy" id="2785627"/>
    <lineage>
        <taxon>Bacteria</taxon>
        <taxon>Pseudomonadati</taxon>
        <taxon>Pseudomonadota</taxon>
        <taxon>Betaproteobacteria</taxon>
        <taxon>Rhodocyclales</taxon>
        <taxon>Rhodocyclaceae</taxon>
        <taxon>Azospira</taxon>
    </lineage>
</organism>
<gene>
    <name evidence="3" type="ORF">Azoinq_08745</name>
</gene>
<dbReference type="AlphaFoldDB" id="A0A975SKE9"/>